<keyword evidence="3" id="KW-1003">Cell membrane</keyword>
<proteinExistence type="inferred from homology"/>
<feature type="transmembrane region" description="Helical" evidence="7">
    <location>
        <begin position="189"/>
        <end position="208"/>
    </location>
</feature>
<dbReference type="AlphaFoldDB" id="A0A8S4APD3"/>
<dbReference type="EMBL" id="CAJRST010006668">
    <property type="protein sequence ID" value="CAG5895909.1"/>
    <property type="molecule type" value="Genomic_DNA"/>
</dbReference>
<dbReference type="GO" id="GO:0005886">
    <property type="term" value="C:plasma membrane"/>
    <property type="evidence" value="ECO:0007669"/>
    <property type="project" value="UniProtKB-SubCell"/>
</dbReference>
<keyword evidence="6 7" id="KW-0472">Membrane</keyword>
<organism evidence="8 9">
    <name type="scientific">Menidia menidia</name>
    <name type="common">Atlantic silverside</name>
    <dbReference type="NCBI Taxonomy" id="238744"/>
    <lineage>
        <taxon>Eukaryota</taxon>
        <taxon>Metazoa</taxon>
        <taxon>Chordata</taxon>
        <taxon>Craniata</taxon>
        <taxon>Vertebrata</taxon>
        <taxon>Euteleostomi</taxon>
        <taxon>Actinopterygii</taxon>
        <taxon>Neopterygii</taxon>
        <taxon>Teleostei</taxon>
        <taxon>Neoteleostei</taxon>
        <taxon>Acanthomorphata</taxon>
        <taxon>Ovalentaria</taxon>
        <taxon>Atherinomorphae</taxon>
        <taxon>Atheriniformes</taxon>
        <taxon>Atherinopsidae</taxon>
        <taxon>Menidiinae</taxon>
        <taxon>Menidia</taxon>
    </lineage>
</organism>
<dbReference type="OrthoDB" id="8190653at2759"/>
<gene>
    <name evidence="8" type="ORF">MMEN_LOCUS6963</name>
</gene>
<evidence type="ECO:0000256" key="6">
    <source>
        <dbReference type="ARBA" id="ARBA00023136"/>
    </source>
</evidence>
<evidence type="ECO:0000313" key="9">
    <source>
        <dbReference type="Proteomes" id="UP000677803"/>
    </source>
</evidence>
<evidence type="ECO:0000256" key="5">
    <source>
        <dbReference type="ARBA" id="ARBA00022989"/>
    </source>
</evidence>
<comment type="subcellular location">
    <subcellularLocation>
        <location evidence="1">Cell membrane</location>
        <topology evidence="1">Multi-pass membrane protein</topology>
    </subcellularLocation>
    <subcellularLocation>
        <location evidence="7">Membrane</location>
        <topology evidence="7">Multi-pass membrane protein</topology>
    </subcellularLocation>
</comment>
<feature type="transmembrane region" description="Helical" evidence="7">
    <location>
        <begin position="220"/>
        <end position="235"/>
    </location>
</feature>
<feature type="transmembrane region" description="Helical" evidence="7">
    <location>
        <begin position="276"/>
        <end position="301"/>
    </location>
</feature>
<dbReference type="Pfam" id="PF09815">
    <property type="entry name" value="XK-related"/>
    <property type="match status" value="1"/>
</dbReference>
<name>A0A8S4APD3_9TELE</name>
<feature type="transmembrane region" description="Helical" evidence="7">
    <location>
        <begin position="125"/>
        <end position="142"/>
    </location>
</feature>
<dbReference type="Proteomes" id="UP000677803">
    <property type="component" value="Unassembled WGS sequence"/>
</dbReference>
<evidence type="ECO:0000256" key="3">
    <source>
        <dbReference type="ARBA" id="ARBA00022475"/>
    </source>
</evidence>
<evidence type="ECO:0000256" key="2">
    <source>
        <dbReference type="ARBA" id="ARBA00008789"/>
    </source>
</evidence>
<feature type="transmembrane region" description="Helical" evidence="7">
    <location>
        <begin position="247"/>
        <end position="267"/>
    </location>
</feature>
<protein>
    <recommendedName>
        <fullName evidence="7">XK-related protein</fullName>
    </recommendedName>
</protein>
<keyword evidence="4 7" id="KW-0812">Transmembrane</keyword>
<evidence type="ECO:0000313" key="8">
    <source>
        <dbReference type="EMBL" id="CAG5895909.1"/>
    </source>
</evidence>
<accession>A0A8S4APD3</accession>
<dbReference type="InterPro" id="IPR018629">
    <property type="entry name" value="XK-rel"/>
</dbReference>
<reference evidence="8" key="1">
    <citation type="submission" date="2021-05" db="EMBL/GenBank/DDBJ databases">
        <authorList>
            <person name="Tigano A."/>
        </authorList>
    </citation>
    <scope>NUCLEOTIDE SEQUENCE</scope>
</reference>
<comment type="similarity">
    <text evidence="2 7">Belongs to the XK family.</text>
</comment>
<dbReference type="PANTHER" id="PTHR16024">
    <property type="entry name" value="XK-RELATED PROTEIN"/>
    <property type="match status" value="1"/>
</dbReference>
<keyword evidence="9" id="KW-1185">Reference proteome</keyword>
<sequence length="336" mass="38259">MTIIFVLSGVLITQIFSYKWFLDDMDEEGQATAGMSKCQLATCHVFCMGVFLRYYFLLKQGFQEVWKKTSSSTAEEMRERNHKLFCMATDLSMLKLFETFLESVPQLLLQLYIILRHPELSVNQYLSLAFSFASVAWALVDYRRCLRKSLPSIREMPSGAPTAVYLLYKLCTITSHVLSYSLLLTLSPYSAVALTVLWLLGTTWAHLLQTNFCSSRGLELLYRAVIGVILVFTFFNVKGQDTKVAMIIYYIFYSVINFTTPPLLFLLKPELQSSKLLLTVGGLIFGGSVLGLLCLVLYYLFLHPRGNWPEADEVDGLGNEAETTRKIRKVENFLQP</sequence>
<dbReference type="PANTHER" id="PTHR16024:SF13">
    <property type="entry name" value="XK-RELATED PROTEIN 9"/>
    <property type="match status" value="1"/>
</dbReference>
<evidence type="ECO:0000256" key="7">
    <source>
        <dbReference type="RuleBase" id="RU910716"/>
    </source>
</evidence>
<keyword evidence="5 7" id="KW-1133">Transmembrane helix</keyword>
<evidence type="ECO:0000256" key="4">
    <source>
        <dbReference type="ARBA" id="ARBA00022692"/>
    </source>
</evidence>
<dbReference type="InterPro" id="IPR050895">
    <property type="entry name" value="XK-related_scramblase"/>
</dbReference>
<comment type="caution">
    <text evidence="8">The sequence shown here is derived from an EMBL/GenBank/DDBJ whole genome shotgun (WGS) entry which is preliminary data.</text>
</comment>
<evidence type="ECO:0000256" key="1">
    <source>
        <dbReference type="ARBA" id="ARBA00004651"/>
    </source>
</evidence>